<sequence>MFLSNIAYRLGETQSISQLSSFTDDDQIELLRTLGLSNYCKMTKSLKSEISLTIADTLKEIQEPIDALVVSTSTLNDKKVLNSDLSEALVSNGLENIPPIGVFLSDCGNIVSALRVCKGLIENEGKKQILLILFDRCVDEKDRLMKPAISILSDAVATCLISAVPISESYQITNIVQISNHKVRLLDPDQDFLKHLKFFGEGIKKLGEDFYSLNNTEPSAYDHLITNNYNLSVLRLIYQQLRMTSEVLYKDNLANIAHSFSMDTLIALKNDFHGNIALLSTGVCTWGLFGARRMVQ</sequence>
<dbReference type="AlphaFoldDB" id="M6G1E7"/>
<protein>
    <submittedName>
        <fullName evidence="1">Uncharacterized protein</fullName>
    </submittedName>
</protein>
<name>M6G1E7_9LEPT</name>
<organism evidence="1 2">
    <name type="scientific">Leptospira weilii str. 2006001855</name>
    <dbReference type="NCBI Taxonomy" id="996804"/>
    <lineage>
        <taxon>Bacteria</taxon>
        <taxon>Pseudomonadati</taxon>
        <taxon>Spirochaetota</taxon>
        <taxon>Spirochaetia</taxon>
        <taxon>Leptospirales</taxon>
        <taxon>Leptospiraceae</taxon>
        <taxon>Leptospira</taxon>
    </lineage>
</organism>
<comment type="caution">
    <text evidence="1">The sequence shown here is derived from an EMBL/GenBank/DDBJ whole genome shotgun (WGS) entry which is preliminary data.</text>
</comment>
<reference evidence="1 2" key="1">
    <citation type="submission" date="2013-01" db="EMBL/GenBank/DDBJ databases">
        <authorList>
            <person name="Harkins D.M."/>
            <person name="Durkin A.S."/>
            <person name="Brinkac L.M."/>
            <person name="Haft D.H."/>
            <person name="Selengut J.D."/>
            <person name="Sanka R."/>
            <person name="DePew J."/>
            <person name="Purushe J."/>
            <person name="Hospenthal D.R."/>
            <person name="Murray C.K."/>
            <person name="Pimentel G."/>
            <person name="Wasfy M."/>
            <person name="Vinetz J.M."/>
            <person name="Sutton G.G."/>
            <person name="Nierman W.C."/>
            <person name="Fouts D.E."/>
        </authorList>
    </citation>
    <scope>NUCLEOTIDE SEQUENCE [LARGE SCALE GENOMIC DNA]</scope>
    <source>
        <strain evidence="1 2">2006001855</strain>
    </source>
</reference>
<proteinExistence type="predicted"/>
<gene>
    <name evidence="1" type="ORF">LEP1GSC038_2081</name>
</gene>
<evidence type="ECO:0000313" key="1">
    <source>
        <dbReference type="EMBL" id="EMM72776.1"/>
    </source>
</evidence>
<dbReference type="EMBL" id="AFJM02000037">
    <property type="protein sequence ID" value="EMM72776.1"/>
    <property type="molecule type" value="Genomic_DNA"/>
</dbReference>
<dbReference type="Proteomes" id="UP000012101">
    <property type="component" value="Unassembled WGS sequence"/>
</dbReference>
<dbReference type="InterPro" id="IPR016039">
    <property type="entry name" value="Thiolase-like"/>
</dbReference>
<accession>M6G1E7</accession>
<dbReference type="Gene3D" id="3.40.47.10">
    <property type="match status" value="1"/>
</dbReference>
<evidence type="ECO:0000313" key="2">
    <source>
        <dbReference type="Proteomes" id="UP000012101"/>
    </source>
</evidence>
<dbReference type="GO" id="GO:0016746">
    <property type="term" value="F:acyltransferase activity"/>
    <property type="evidence" value="ECO:0007669"/>
    <property type="project" value="InterPro"/>
</dbReference>